<dbReference type="GO" id="GO:0004067">
    <property type="term" value="F:asparaginase activity"/>
    <property type="evidence" value="ECO:0007669"/>
    <property type="project" value="UniProtKB-UniRule"/>
</dbReference>
<dbReference type="InterPro" id="IPR037152">
    <property type="entry name" value="L-asparaginase_N_sf"/>
</dbReference>
<evidence type="ECO:0000259" key="4">
    <source>
        <dbReference type="Pfam" id="PF17763"/>
    </source>
</evidence>
<protein>
    <submittedName>
        <fullName evidence="5">Aminopeptidase</fullName>
    </submittedName>
</protein>
<feature type="binding site" evidence="2">
    <location>
        <begin position="82"/>
        <end position="83"/>
    </location>
    <ligand>
        <name>substrate</name>
    </ligand>
</feature>
<feature type="binding site" evidence="2">
    <location>
        <position position="53"/>
    </location>
    <ligand>
        <name>substrate</name>
    </ligand>
</feature>
<dbReference type="PANTHER" id="PTHR11707">
    <property type="entry name" value="L-ASPARAGINASE"/>
    <property type="match status" value="1"/>
</dbReference>
<dbReference type="AlphaFoldDB" id="A0A4S8Q0L1"/>
<organism evidence="5 6">
    <name type="scientific">Rhizobium rosettiformans W3</name>
    <dbReference type="NCBI Taxonomy" id="538378"/>
    <lineage>
        <taxon>Bacteria</taxon>
        <taxon>Pseudomonadati</taxon>
        <taxon>Pseudomonadota</taxon>
        <taxon>Alphaproteobacteria</taxon>
        <taxon>Hyphomicrobiales</taxon>
        <taxon>Rhizobiaceae</taxon>
        <taxon>Rhizobium/Agrobacterium group</taxon>
        <taxon>Rhizobium</taxon>
    </lineage>
</organism>
<keyword evidence="5" id="KW-0031">Aminopeptidase</keyword>
<feature type="domain" description="L-asparaginase N-terminal" evidence="3">
    <location>
        <begin position="2"/>
        <end position="172"/>
    </location>
</feature>
<keyword evidence="5" id="KW-0378">Hydrolase</keyword>
<dbReference type="GO" id="GO:0005829">
    <property type="term" value="C:cytosol"/>
    <property type="evidence" value="ECO:0007669"/>
    <property type="project" value="TreeGrafter"/>
</dbReference>
<dbReference type="SUPFAM" id="SSF53774">
    <property type="entry name" value="Glutaminase/Asparaginase"/>
    <property type="match status" value="1"/>
</dbReference>
<dbReference type="PANTHER" id="PTHR11707:SF28">
    <property type="entry name" value="60 KDA LYSOPHOSPHOLIPASE"/>
    <property type="match status" value="1"/>
</dbReference>
<dbReference type="InterPro" id="IPR027474">
    <property type="entry name" value="L-asparaginase_N"/>
</dbReference>
<evidence type="ECO:0000313" key="5">
    <source>
        <dbReference type="EMBL" id="THV37480.1"/>
    </source>
</evidence>
<evidence type="ECO:0000256" key="2">
    <source>
        <dbReference type="PIRSR" id="PIRSR001220-2"/>
    </source>
</evidence>
<dbReference type="InterPro" id="IPR006034">
    <property type="entry name" value="Asparaginase/glutaminase-like"/>
</dbReference>
<evidence type="ECO:0000259" key="3">
    <source>
        <dbReference type="Pfam" id="PF00710"/>
    </source>
</evidence>
<proteinExistence type="predicted"/>
<dbReference type="PIRSF" id="PIRSF500176">
    <property type="entry name" value="L_ASNase"/>
    <property type="match status" value="1"/>
</dbReference>
<dbReference type="PIRSF" id="PIRSF001220">
    <property type="entry name" value="L-ASNase_gatD"/>
    <property type="match status" value="1"/>
</dbReference>
<dbReference type="RefSeq" id="WP_136539528.1">
    <property type="nucleotide sequence ID" value="NZ_STGU01000003.1"/>
</dbReference>
<reference evidence="5 6" key="1">
    <citation type="submission" date="2019-04" db="EMBL/GenBank/DDBJ databases">
        <title>genome sequence of strain W3.</title>
        <authorList>
            <person name="Gao J."/>
            <person name="Sun J."/>
        </authorList>
    </citation>
    <scope>NUCLEOTIDE SEQUENCE [LARGE SCALE GENOMIC DNA]</scope>
    <source>
        <strain evidence="5 6">W3</strain>
    </source>
</reference>
<evidence type="ECO:0000313" key="6">
    <source>
        <dbReference type="Proteomes" id="UP000307378"/>
    </source>
</evidence>
<dbReference type="Pfam" id="PF17763">
    <property type="entry name" value="Asparaginase_C"/>
    <property type="match status" value="1"/>
</dbReference>
<feature type="active site" description="O-isoaspartyl threonine intermediate" evidence="1">
    <location>
        <position position="11"/>
    </location>
</feature>
<dbReference type="InterPro" id="IPR040919">
    <property type="entry name" value="Asparaginase_C"/>
</dbReference>
<dbReference type="Pfam" id="PF00710">
    <property type="entry name" value="Asparaginase"/>
    <property type="match status" value="1"/>
</dbReference>
<dbReference type="EMBL" id="STGU01000003">
    <property type="protein sequence ID" value="THV37480.1"/>
    <property type="molecule type" value="Genomic_DNA"/>
</dbReference>
<dbReference type="Gene3D" id="3.40.50.40">
    <property type="match status" value="1"/>
</dbReference>
<feature type="domain" description="Asparaginase/glutaminase C-terminal" evidence="4">
    <location>
        <begin position="183"/>
        <end position="279"/>
    </location>
</feature>
<dbReference type="GO" id="GO:0004177">
    <property type="term" value="F:aminopeptidase activity"/>
    <property type="evidence" value="ECO:0007669"/>
    <property type="project" value="UniProtKB-KW"/>
</dbReference>
<gene>
    <name evidence="5" type="ORF">FAA86_07785</name>
</gene>
<keyword evidence="5" id="KW-0645">Protease</keyword>
<dbReference type="Gene3D" id="3.40.50.1170">
    <property type="entry name" value="L-asparaginase, N-terminal domain"/>
    <property type="match status" value="1"/>
</dbReference>
<dbReference type="Proteomes" id="UP000307378">
    <property type="component" value="Unassembled WGS sequence"/>
</dbReference>
<sequence>MKLLLIHTGGTIGMAETPDGLAPRKGLVEDAITVRLPDGAELVADVFDPLLDSADVGPSHWNRMLETIRRHPGTPVIITHGTDTMAFTGAALSQALAGENRRVILCGSMLPLGQKGDAEGNLDLAIRAASAQGPGVFLAFAGKLLPAAGLVKHHSHEGDAFRSQPQAALGVPQRRTFIDRKLAILTLSPGLPAASLKAILETLDGAVLRIFGAGTAMNDGQLLKVIADAVAGGKRLRAISQCEAGGLEPGAYAAGAGLWGTGIENGGTETPEAALIHLWLN</sequence>
<dbReference type="PRINTS" id="PR00139">
    <property type="entry name" value="ASNGLNASE"/>
</dbReference>
<accession>A0A4S8Q0L1</accession>
<dbReference type="SMART" id="SM00870">
    <property type="entry name" value="Asparaginase"/>
    <property type="match status" value="1"/>
</dbReference>
<evidence type="ECO:0000256" key="1">
    <source>
        <dbReference type="PIRSR" id="PIRSR001220-1"/>
    </source>
</evidence>
<dbReference type="InterPro" id="IPR036152">
    <property type="entry name" value="Asp/glu_Ase-like_sf"/>
</dbReference>
<comment type="caution">
    <text evidence="5">The sequence shown here is derived from an EMBL/GenBank/DDBJ whole genome shotgun (WGS) entry which is preliminary data.</text>
</comment>
<dbReference type="InterPro" id="IPR027473">
    <property type="entry name" value="L-asparaginase_C"/>
</dbReference>
<name>A0A4S8Q0L1_9HYPH</name>
<dbReference type="PROSITE" id="PS51732">
    <property type="entry name" value="ASN_GLN_ASE_3"/>
    <property type="match status" value="1"/>
</dbReference>